<dbReference type="InterPro" id="IPR002649">
    <property type="entry name" value="tRNA_m1G_MeTrfase_TrmD"/>
</dbReference>
<dbReference type="Pfam" id="PF01746">
    <property type="entry name" value="tRNA_m1G_MT"/>
    <property type="match status" value="1"/>
</dbReference>
<evidence type="ECO:0000256" key="5">
    <source>
        <dbReference type="ARBA" id="ARBA00012807"/>
    </source>
</evidence>
<evidence type="ECO:0000256" key="6">
    <source>
        <dbReference type="ARBA" id="ARBA00014679"/>
    </source>
</evidence>
<keyword evidence="10" id="KW-0949">S-adenosyl-L-methionine</keyword>
<comment type="subunit">
    <text evidence="4">Homodimer.</text>
</comment>
<evidence type="ECO:0000256" key="2">
    <source>
        <dbReference type="ARBA" id="ARBA00004496"/>
    </source>
</evidence>
<dbReference type="EMBL" id="UINC01006983">
    <property type="protein sequence ID" value="SVA30770.1"/>
    <property type="molecule type" value="Genomic_DNA"/>
</dbReference>
<organism evidence="16">
    <name type="scientific">marine metagenome</name>
    <dbReference type="NCBI Taxonomy" id="408172"/>
    <lineage>
        <taxon>unclassified sequences</taxon>
        <taxon>metagenomes</taxon>
        <taxon>ecological metagenomes</taxon>
    </lineage>
</organism>
<dbReference type="GO" id="GO:0002939">
    <property type="term" value="P:tRNA N1-guanine methylation"/>
    <property type="evidence" value="ECO:0007669"/>
    <property type="project" value="TreeGrafter"/>
</dbReference>
<evidence type="ECO:0000259" key="15">
    <source>
        <dbReference type="Pfam" id="PF01746"/>
    </source>
</evidence>
<evidence type="ECO:0000256" key="1">
    <source>
        <dbReference type="ARBA" id="ARBA00002634"/>
    </source>
</evidence>
<evidence type="ECO:0000256" key="13">
    <source>
        <dbReference type="ARBA" id="ARBA00033392"/>
    </source>
</evidence>
<evidence type="ECO:0000256" key="7">
    <source>
        <dbReference type="ARBA" id="ARBA00022490"/>
    </source>
</evidence>
<dbReference type="Gene3D" id="1.10.1270.20">
    <property type="entry name" value="tRNA(m1g37)methyltransferase, domain 2"/>
    <property type="match status" value="1"/>
</dbReference>
<dbReference type="PANTHER" id="PTHR46417:SF1">
    <property type="entry name" value="TRNA (GUANINE-N(1)-)-METHYLTRANSFERASE"/>
    <property type="match status" value="1"/>
</dbReference>
<evidence type="ECO:0000256" key="11">
    <source>
        <dbReference type="ARBA" id="ARBA00022694"/>
    </source>
</evidence>
<dbReference type="SUPFAM" id="SSF75217">
    <property type="entry name" value="alpha/beta knot"/>
    <property type="match status" value="1"/>
</dbReference>
<dbReference type="NCBIfam" id="TIGR00088">
    <property type="entry name" value="trmD"/>
    <property type="match status" value="1"/>
</dbReference>
<name>A0A381URQ5_9ZZZZ</name>
<dbReference type="GO" id="GO:0005829">
    <property type="term" value="C:cytosol"/>
    <property type="evidence" value="ECO:0007669"/>
    <property type="project" value="TreeGrafter"/>
</dbReference>
<dbReference type="PIRSF" id="PIRSF000386">
    <property type="entry name" value="tRNA_mtase"/>
    <property type="match status" value="1"/>
</dbReference>
<dbReference type="InterPro" id="IPR023148">
    <property type="entry name" value="tRNA_m1G_MeTrfase_C_sf"/>
</dbReference>
<dbReference type="InterPro" id="IPR029028">
    <property type="entry name" value="Alpha/beta_knot_MTases"/>
</dbReference>
<protein>
    <recommendedName>
        <fullName evidence="6">tRNA (guanine-N(1)-)-methyltransferase</fullName>
        <ecNumber evidence="5">2.1.1.228</ecNumber>
    </recommendedName>
    <alternativeName>
        <fullName evidence="12">M1G-methyltransferase</fullName>
    </alternativeName>
    <alternativeName>
        <fullName evidence="13">tRNA [GM37] methyltransferase</fullName>
    </alternativeName>
</protein>
<comment type="function">
    <text evidence="1">Specifically methylates guanosine-37 in various tRNAs.</text>
</comment>
<dbReference type="EC" id="2.1.1.228" evidence="5"/>
<evidence type="ECO:0000256" key="10">
    <source>
        <dbReference type="ARBA" id="ARBA00022691"/>
    </source>
</evidence>
<keyword evidence="11" id="KW-0819">tRNA processing</keyword>
<evidence type="ECO:0000256" key="8">
    <source>
        <dbReference type="ARBA" id="ARBA00022603"/>
    </source>
</evidence>
<dbReference type="PANTHER" id="PTHR46417">
    <property type="entry name" value="TRNA (GUANINE-N(1)-)-METHYLTRANSFERASE"/>
    <property type="match status" value="1"/>
</dbReference>
<dbReference type="NCBIfam" id="NF000648">
    <property type="entry name" value="PRK00026.1"/>
    <property type="match status" value="1"/>
</dbReference>
<dbReference type="GO" id="GO:0052906">
    <property type="term" value="F:tRNA (guanine(37)-N1)-methyltransferase activity"/>
    <property type="evidence" value="ECO:0007669"/>
    <property type="project" value="UniProtKB-EC"/>
</dbReference>
<sequence length="201" mass="22767">MIDLREFTEGKHRQIDDYPFGGGTGMVMLAEPILKAMDRVRELYNGDKGLRVVFPSPQAKILSQETSRDLSEADGIAFICGHYKGIDERVRETVVTDEISIGDYVVTGGELPAMVILDSVVRLIPGVLGDEESANTDSFTHDLLDHPHYTRPEEVKGLKVPEVLMSGHHANVDAWRQEQRELRTKNNRPDLWEHYQEELLK</sequence>
<keyword evidence="7" id="KW-0963">Cytoplasm</keyword>
<evidence type="ECO:0000256" key="12">
    <source>
        <dbReference type="ARBA" id="ARBA00029736"/>
    </source>
</evidence>
<reference evidence="16" key="1">
    <citation type="submission" date="2018-05" db="EMBL/GenBank/DDBJ databases">
        <authorList>
            <person name="Lanie J.A."/>
            <person name="Ng W.-L."/>
            <person name="Kazmierczak K.M."/>
            <person name="Andrzejewski T.M."/>
            <person name="Davidsen T.M."/>
            <person name="Wayne K.J."/>
            <person name="Tettelin H."/>
            <person name="Glass J.I."/>
            <person name="Rusch D."/>
            <person name="Podicherti R."/>
            <person name="Tsui H.-C.T."/>
            <person name="Winkler M.E."/>
        </authorList>
    </citation>
    <scope>NUCLEOTIDE SEQUENCE</scope>
</reference>
<dbReference type="Gene3D" id="3.40.1280.10">
    <property type="match status" value="1"/>
</dbReference>
<dbReference type="CDD" id="cd18080">
    <property type="entry name" value="TrmD-like"/>
    <property type="match status" value="1"/>
</dbReference>
<keyword evidence="8" id="KW-0489">Methyltransferase</keyword>
<comment type="catalytic activity">
    <reaction evidence="14">
        <text>guanosine(37) in tRNA + S-adenosyl-L-methionine = N(1)-methylguanosine(37) in tRNA + S-adenosyl-L-homocysteine + H(+)</text>
        <dbReference type="Rhea" id="RHEA:36899"/>
        <dbReference type="Rhea" id="RHEA-COMP:10145"/>
        <dbReference type="Rhea" id="RHEA-COMP:10147"/>
        <dbReference type="ChEBI" id="CHEBI:15378"/>
        <dbReference type="ChEBI" id="CHEBI:57856"/>
        <dbReference type="ChEBI" id="CHEBI:59789"/>
        <dbReference type="ChEBI" id="CHEBI:73542"/>
        <dbReference type="ChEBI" id="CHEBI:74269"/>
        <dbReference type="EC" id="2.1.1.228"/>
    </reaction>
</comment>
<evidence type="ECO:0000256" key="14">
    <source>
        <dbReference type="ARBA" id="ARBA00047783"/>
    </source>
</evidence>
<evidence type="ECO:0000256" key="9">
    <source>
        <dbReference type="ARBA" id="ARBA00022679"/>
    </source>
</evidence>
<keyword evidence="9" id="KW-0808">Transferase</keyword>
<evidence type="ECO:0000313" key="16">
    <source>
        <dbReference type="EMBL" id="SVA30770.1"/>
    </source>
</evidence>
<feature type="domain" description="tRNA methyltransferase TRMD/TRM10-type" evidence="15">
    <location>
        <begin position="2"/>
        <end position="193"/>
    </location>
</feature>
<dbReference type="InterPro" id="IPR029026">
    <property type="entry name" value="tRNA_m1G_MTases_N"/>
</dbReference>
<dbReference type="InterPro" id="IPR016009">
    <property type="entry name" value="tRNA_MeTrfase_TRMD/TRM10"/>
</dbReference>
<accession>A0A381URQ5</accession>
<dbReference type="HAMAP" id="MF_00605">
    <property type="entry name" value="TrmD"/>
    <property type="match status" value="1"/>
</dbReference>
<dbReference type="AlphaFoldDB" id="A0A381URQ5"/>
<gene>
    <name evidence="16" type="ORF">METZ01_LOCUS83624</name>
</gene>
<evidence type="ECO:0000256" key="3">
    <source>
        <dbReference type="ARBA" id="ARBA00007630"/>
    </source>
</evidence>
<evidence type="ECO:0000256" key="4">
    <source>
        <dbReference type="ARBA" id="ARBA00011738"/>
    </source>
</evidence>
<proteinExistence type="inferred from homology"/>
<comment type="similarity">
    <text evidence="3">Belongs to the RNA methyltransferase TrmD family.</text>
</comment>
<comment type="subcellular location">
    <subcellularLocation>
        <location evidence="2">Cytoplasm</location>
    </subcellularLocation>
</comment>